<feature type="domain" description="Peptidase M20 dimerisation" evidence="11">
    <location>
        <begin position="185"/>
        <end position="296"/>
    </location>
</feature>
<dbReference type="GO" id="GO:0046872">
    <property type="term" value="F:metal ion binding"/>
    <property type="evidence" value="ECO:0007669"/>
    <property type="project" value="UniProtKB-KW"/>
</dbReference>
<evidence type="ECO:0000256" key="6">
    <source>
        <dbReference type="ARBA" id="ARBA00022801"/>
    </source>
</evidence>
<dbReference type="InterPro" id="IPR002933">
    <property type="entry name" value="Peptidase_M20"/>
</dbReference>
<evidence type="ECO:0000256" key="5">
    <source>
        <dbReference type="ARBA" id="ARBA00022723"/>
    </source>
</evidence>
<dbReference type="SUPFAM" id="SSF55031">
    <property type="entry name" value="Bacterial exopeptidase dimerisation domain"/>
    <property type="match status" value="1"/>
</dbReference>
<reference evidence="12" key="1">
    <citation type="submission" date="2013-11" db="EMBL/GenBank/DDBJ databases">
        <authorList>
            <person name="Aslett M."/>
        </authorList>
    </citation>
    <scope>NUCLEOTIDE SEQUENCE [LARGE SCALE GENOMIC DNA]</scope>
    <source>
        <strain evidence="12">Edinburgh</strain>
    </source>
</reference>
<dbReference type="InterPro" id="IPR052083">
    <property type="entry name" value="Aminoacylase-1_M20A"/>
</dbReference>
<name>A0A5S6QW05_TRIMR</name>
<evidence type="ECO:0000256" key="3">
    <source>
        <dbReference type="ARBA" id="ARBA00011913"/>
    </source>
</evidence>
<dbReference type="Gene3D" id="3.30.70.360">
    <property type="match status" value="1"/>
</dbReference>
<dbReference type="PANTHER" id="PTHR45892:SF1">
    <property type="entry name" value="AMINOACYLASE-1"/>
    <property type="match status" value="1"/>
</dbReference>
<keyword evidence="5 10" id="KW-0479">Metal-binding</keyword>
<comment type="similarity">
    <text evidence="2">Belongs to the peptidase M20A family.</text>
</comment>
<dbReference type="AlphaFoldDB" id="A0A5S6QW05"/>
<feature type="binding site" evidence="10">
    <location>
        <position position="172"/>
    </location>
    <ligand>
        <name>Zn(2+)</name>
        <dbReference type="ChEBI" id="CHEBI:29105"/>
        <label>1</label>
    </ligand>
</feature>
<feature type="active site" evidence="9">
    <location>
        <position position="79"/>
    </location>
</feature>
<feature type="binding site" evidence="10">
    <location>
        <position position="110"/>
    </location>
    <ligand>
        <name>Zn(2+)</name>
        <dbReference type="ChEBI" id="CHEBI:29105"/>
        <label>1</label>
    </ligand>
</feature>
<feature type="binding site" evidence="10">
    <location>
        <position position="77"/>
    </location>
    <ligand>
        <name>Zn(2+)</name>
        <dbReference type="ChEBI" id="CHEBI:29105"/>
        <label>1</label>
    </ligand>
</feature>
<dbReference type="WBParaSite" id="TMUE_3000011072.3">
    <property type="protein sequence ID" value="TMUE_3000011072.3"/>
    <property type="gene ID" value="WBGene00287292"/>
</dbReference>
<dbReference type="FunFam" id="3.40.630.10:FF:000019">
    <property type="entry name" value="Aminoacylase 1"/>
    <property type="match status" value="1"/>
</dbReference>
<keyword evidence="12" id="KW-1185">Reference proteome</keyword>
<dbReference type="PANTHER" id="PTHR45892">
    <property type="entry name" value="AMINOACYLASE-1"/>
    <property type="match status" value="1"/>
</dbReference>
<dbReference type="GO" id="GO:0005737">
    <property type="term" value="C:cytoplasm"/>
    <property type="evidence" value="ECO:0007669"/>
    <property type="project" value="UniProtKB-SubCell"/>
</dbReference>
<feature type="binding site" evidence="10">
    <location>
        <position position="110"/>
    </location>
    <ligand>
        <name>Zn(2+)</name>
        <dbReference type="ChEBI" id="CHEBI:29105"/>
        <label>2</label>
    </ligand>
</feature>
<proteinExistence type="inferred from homology"/>
<reference evidence="13" key="3">
    <citation type="submission" date="2019-12" db="UniProtKB">
        <authorList>
            <consortium name="WormBaseParasite"/>
        </authorList>
    </citation>
    <scope>IDENTIFICATION</scope>
</reference>
<reference evidence="12" key="2">
    <citation type="submission" date="2014-03" db="EMBL/GenBank/DDBJ databases">
        <title>The whipworm genome and dual-species transcriptomics of an intimate host-pathogen interaction.</title>
        <authorList>
            <person name="Foth B.J."/>
            <person name="Tsai I.J."/>
            <person name="Reid A.J."/>
            <person name="Bancroft A.J."/>
            <person name="Nichol S."/>
            <person name="Tracey A."/>
            <person name="Holroyd N."/>
            <person name="Cotton J.A."/>
            <person name="Stanley E.J."/>
            <person name="Zarowiecki M."/>
            <person name="Liu J.Z."/>
            <person name="Huckvale T."/>
            <person name="Cooper P.J."/>
            <person name="Grencis R.K."/>
            <person name="Berriman M."/>
        </authorList>
    </citation>
    <scope>NUCLEOTIDE SEQUENCE [LARGE SCALE GENOMIC DNA]</scope>
    <source>
        <strain evidence="12">Edinburgh</strain>
    </source>
</reference>
<dbReference type="Pfam" id="PF07687">
    <property type="entry name" value="M20_dimer"/>
    <property type="match status" value="1"/>
</dbReference>
<evidence type="ECO:0000256" key="10">
    <source>
        <dbReference type="PIRSR" id="PIRSR036696-2"/>
    </source>
</evidence>
<dbReference type="GO" id="GO:0004046">
    <property type="term" value="F:aminoacylase activity"/>
    <property type="evidence" value="ECO:0007669"/>
    <property type="project" value="UniProtKB-EC"/>
</dbReference>
<evidence type="ECO:0000256" key="2">
    <source>
        <dbReference type="ARBA" id="ARBA00006247"/>
    </source>
</evidence>
<keyword evidence="6" id="KW-0378">Hydrolase</keyword>
<sequence>MNNVDSADCIERFLAYLRIRTDQPLPDYESAVQFLTSVGSTFGLTCQTILIAPAKPAVVMTIEGQDPTLPSVFLNSHMDVVPAFPELWKFDPFAGTMDDDGKIYGRGTQDMKSVGMQYLEAVHRLKLNGTRLMRTIHVCFVPDEEIGGVEGMKTFVEMEQFRRLNVGICLDEGLASEDDIYRIYYAERSVWWFTVIATGNTGHGSQFIENTAAEKLHHVIGRFLELRKQEKAKLMTNKMLTIGDVICVNLTILTGGVQQNVIPSKFVATFDMRVPPTVDFKALQCQLNQWLEEAGEGVRIEYIHKEENKSMSSQSPDDPWWKTICKVLDQLGFQYQPTVFAGATDARYLRYKGIAAYGFSPIIHTPILLHDHNEYLHRDTYLEGIDTYVHLIEALANVP</sequence>
<evidence type="ECO:0000256" key="4">
    <source>
        <dbReference type="ARBA" id="ARBA00022490"/>
    </source>
</evidence>
<evidence type="ECO:0000256" key="8">
    <source>
        <dbReference type="ARBA" id="ARBA00029656"/>
    </source>
</evidence>
<evidence type="ECO:0000256" key="7">
    <source>
        <dbReference type="ARBA" id="ARBA00022833"/>
    </source>
</evidence>
<dbReference type="NCBIfam" id="TIGR01880">
    <property type="entry name" value="Ac-peptdase-euk"/>
    <property type="match status" value="1"/>
</dbReference>
<feature type="binding site" evidence="10">
    <location>
        <position position="370"/>
    </location>
    <ligand>
        <name>Zn(2+)</name>
        <dbReference type="ChEBI" id="CHEBI:29105"/>
        <label>2</label>
    </ligand>
</feature>
<dbReference type="STRING" id="70415.A0A5S6QW05"/>
<dbReference type="InterPro" id="IPR036264">
    <property type="entry name" value="Bact_exopeptidase_dim_dom"/>
</dbReference>
<keyword evidence="4" id="KW-0963">Cytoplasm</keyword>
<evidence type="ECO:0000313" key="13">
    <source>
        <dbReference type="WBParaSite" id="TMUE_3000011072.1"/>
    </source>
</evidence>
<dbReference type="Gene3D" id="3.40.630.10">
    <property type="entry name" value="Zn peptidases"/>
    <property type="match status" value="1"/>
</dbReference>
<dbReference type="InterPro" id="IPR001261">
    <property type="entry name" value="ArgE/DapE_CS"/>
</dbReference>
<dbReference type="FunFam" id="3.30.70.360:FF:000005">
    <property type="entry name" value="Putative Aminoacylase-1"/>
    <property type="match status" value="1"/>
</dbReference>
<evidence type="ECO:0000256" key="9">
    <source>
        <dbReference type="PIRSR" id="PIRSR036696-1"/>
    </source>
</evidence>
<dbReference type="PIRSF" id="PIRSF036696">
    <property type="entry name" value="ACY-1"/>
    <property type="match status" value="1"/>
</dbReference>
<dbReference type="EC" id="3.5.1.14" evidence="3"/>
<feature type="active site" description="Proton acceptor" evidence="9">
    <location>
        <position position="144"/>
    </location>
</feature>
<keyword evidence="7 10" id="KW-0862">Zinc</keyword>
<comment type="cofactor">
    <cofactor evidence="10">
        <name>Zn(2+)</name>
        <dbReference type="ChEBI" id="CHEBI:29105"/>
    </cofactor>
    <text evidence="10">Binds 2 Zn(2+) ions per subunit.</text>
</comment>
<dbReference type="SUPFAM" id="SSF53187">
    <property type="entry name" value="Zn-dependent exopeptidases"/>
    <property type="match status" value="1"/>
</dbReference>
<dbReference type="PROSITE" id="PS00759">
    <property type="entry name" value="ARGE_DAPE_CPG2_2"/>
    <property type="match status" value="1"/>
</dbReference>
<evidence type="ECO:0000256" key="1">
    <source>
        <dbReference type="ARBA" id="ARBA00004496"/>
    </source>
</evidence>
<evidence type="ECO:0000259" key="11">
    <source>
        <dbReference type="Pfam" id="PF07687"/>
    </source>
</evidence>
<evidence type="ECO:0000313" key="12">
    <source>
        <dbReference type="Proteomes" id="UP000046395"/>
    </source>
</evidence>
<dbReference type="Pfam" id="PF01546">
    <property type="entry name" value="Peptidase_M20"/>
    <property type="match status" value="1"/>
</dbReference>
<organism evidence="12 13">
    <name type="scientific">Trichuris muris</name>
    <name type="common">Mouse whipworm</name>
    <dbReference type="NCBI Taxonomy" id="70415"/>
    <lineage>
        <taxon>Eukaryota</taxon>
        <taxon>Metazoa</taxon>
        <taxon>Ecdysozoa</taxon>
        <taxon>Nematoda</taxon>
        <taxon>Enoplea</taxon>
        <taxon>Dorylaimia</taxon>
        <taxon>Trichinellida</taxon>
        <taxon>Trichuridae</taxon>
        <taxon>Trichuris</taxon>
    </lineage>
</organism>
<dbReference type="InterPro" id="IPR010159">
    <property type="entry name" value="N-acyl_aa_amidohydrolase"/>
</dbReference>
<dbReference type="WBParaSite" id="TMUE_3000011072.1">
    <property type="protein sequence ID" value="TMUE_3000011072.1"/>
    <property type="gene ID" value="WBGene00287292"/>
</dbReference>
<accession>A0A5S6QW05</accession>
<dbReference type="Gene3D" id="1.10.150.900">
    <property type="match status" value="1"/>
</dbReference>
<feature type="binding site" evidence="10">
    <location>
        <position position="145"/>
    </location>
    <ligand>
        <name>Zn(2+)</name>
        <dbReference type="ChEBI" id="CHEBI:29105"/>
        <label>2</label>
    </ligand>
</feature>
<dbReference type="InterPro" id="IPR011650">
    <property type="entry name" value="Peptidase_M20_dimer"/>
</dbReference>
<dbReference type="WBParaSite" id="TMUE_3000011072.2">
    <property type="protein sequence ID" value="TMUE_3000011072.2"/>
    <property type="gene ID" value="WBGene00287292"/>
</dbReference>
<comment type="subcellular location">
    <subcellularLocation>
        <location evidence="1">Cytoplasm</location>
    </subcellularLocation>
</comment>
<dbReference type="GO" id="GO:0006520">
    <property type="term" value="P:amino acid metabolic process"/>
    <property type="evidence" value="ECO:0007669"/>
    <property type="project" value="InterPro"/>
</dbReference>
<dbReference type="Proteomes" id="UP000046395">
    <property type="component" value="Unassembled WGS sequence"/>
</dbReference>
<protein>
    <recommendedName>
        <fullName evidence="3">N-acyl-aliphatic-L-amino acid amidohydrolase</fullName>
        <ecNumber evidence="3">3.5.1.14</ecNumber>
    </recommendedName>
    <alternativeName>
        <fullName evidence="8">N-acyl-L-amino-acid amidohydrolase</fullName>
    </alternativeName>
</protein>